<dbReference type="SUPFAM" id="SSF54637">
    <property type="entry name" value="Thioesterase/thiol ester dehydrase-isomerase"/>
    <property type="match status" value="2"/>
</dbReference>
<dbReference type="Proteomes" id="UP001224392">
    <property type="component" value="Unassembled WGS sequence"/>
</dbReference>
<dbReference type="InterPro" id="IPR042171">
    <property type="entry name" value="Acyl-CoA_hotdog"/>
</dbReference>
<evidence type="ECO:0000259" key="1">
    <source>
        <dbReference type="Pfam" id="PF13622"/>
    </source>
</evidence>
<dbReference type="RefSeq" id="WP_285762945.1">
    <property type="nucleotide sequence ID" value="NZ_BSYJ01000002.1"/>
</dbReference>
<dbReference type="Pfam" id="PF20789">
    <property type="entry name" value="4HBT_3C"/>
    <property type="match status" value="1"/>
</dbReference>
<name>A0ABQ6LWL4_9GAMM</name>
<accession>A0ABQ6LWL4</accession>
<sequence length="265" mass="27932">MQFSDLMAQCRETGAAHNIPGGWGQGRATFGGLVAAMLYERMAAEVDAGSSLRALTVSFVAPATSGEVELRSEILRAGRSVTQVEGRIHQGGAPVLAALASFGAPRSSATALQPANAPATAAAEQGQALPYLEGLVPEFTQKFDYRITEGQLPFSGSKETVLGGWVRFSEPGDASAPVGIGHLLALIDAWPPVLLPMLSQPAPTSSLTWNLEFIEPMPAFSAGDWWRYSAELEQAADGYGVAGARLWNPDGKLVAFSRQAITVFA</sequence>
<keyword evidence="4" id="KW-1185">Reference proteome</keyword>
<evidence type="ECO:0000313" key="4">
    <source>
        <dbReference type="Proteomes" id="UP001224392"/>
    </source>
</evidence>
<dbReference type="InterPro" id="IPR029069">
    <property type="entry name" value="HotDog_dom_sf"/>
</dbReference>
<feature type="domain" description="Acyl-CoA thioesterase-like C-terminal" evidence="2">
    <location>
        <begin position="125"/>
        <end position="263"/>
    </location>
</feature>
<gene>
    <name evidence="3" type="ORF">MNKW57_07430</name>
</gene>
<dbReference type="Gene3D" id="2.40.160.210">
    <property type="entry name" value="Acyl-CoA thioesterase, double hotdog domain"/>
    <property type="match status" value="1"/>
</dbReference>
<evidence type="ECO:0000259" key="2">
    <source>
        <dbReference type="Pfam" id="PF20789"/>
    </source>
</evidence>
<dbReference type="InterPro" id="IPR049449">
    <property type="entry name" value="TesB_ACOT8-like_N"/>
</dbReference>
<protein>
    <submittedName>
        <fullName evidence="3">Acyl-CoA thioesterase II</fullName>
    </submittedName>
</protein>
<proteinExistence type="predicted"/>
<evidence type="ECO:0000313" key="3">
    <source>
        <dbReference type="EMBL" id="GMG86422.1"/>
    </source>
</evidence>
<dbReference type="InterPro" id="IPR049450">
    <property type="entry name" value="ACOT8-like_C"/>
</dbReference>
<feature type="domain" description="Acyl-CoA thioesterase-like N-terminal HotDog" evidence="1">
    <location>
        <begin position="19"/>
        <end position="103"/>
    </location>
</feature>
<dbReference type="EMBL" id="BSYJ01000002">
    <property type="protein sequence ID" value="GMG86422.1"/>
    <property type="molecule type" value="Genomic_DNA"/>
</dbReference>
<organism evidence="3 4">
    <name type="scientific">Biformimicrobium ophioploci</name>
    <dbReference type="NCBI Taxonomy" id="3036711"/>
    <lineage>
        <taxon>Bacteria</taxon>
        <taxon>Pseudomonadati</taxon>
        <taxon>Pseudomonadota</taxon>
        <taxon>Gammaproteobacteria</taxon>
        <taxon>Cellvibrionales</taxon>
        <taxon>Microbulbiferaceae</taxon>
        <taxon>Biformimicrobium</taxon>
    </lineage>
</organism>
<comment type="caution">
    <text evidence="3">The sequence shown here is derived from an EMBL/GenBank/DDBJ whole genome shotgun (WGS) entry which is preliminary data.</text>
</comment>
<reference evidence="3 4" key="1">
    <citation type="submission" date="2023-04" db="EMBL/GenBank/DDBJ databases">
        <title>Marinobulbifer ophiurae gen. nov., sp. Nov., isolate from tissue of brittle star Ophioplocus japonicus.</title>
        <authorList>
            <person name="Kawano K."/>
            <person name="Sawayama S."/>
            <person name="Nakagawa S."/>
        </authorList>
    </citation>
    <scope>NUCLEOTIDE SEQUENCE [LARGE SCALE GENOMIC DNA]</scope>
    <source>
        <strain evidence="3 4">NKW57</strain>
    </source>
</reference>
<dbReference type="Pfam" id="PF13622">
    <property type="entry name" value="4HBT_3"/>
    <property type="match status" value="1"/>
</dbReference>